<dbReference type="EMBL" id="NRDI02000007">
    <property type="protein sequence ID" value="KAI1514841.1"/>
    <property type="molecule type" value="Genomic_DNA"/>
</dbReference>
<evidence type="ECO:0000313" key="2">
    <source>
        <dbReference type="EMBL" id="KAI1514841.1"/>
    </source>
</evidence>
<dbReference type="AlphaFoldDB" id="A0A922SRZ7"/>
<protein>
    <submittedName>
        <fullName evidence="2">Uncharacterized protein</fullName>
    </submittedName>
</protein>
<organism evidence="2 3">
    <name type="scientific">Pyrenophora tritici-repentis</name>
    <dbReference type="NCBI Taxonomy" id="45151"/>
    <lineage>
        <taxon>Eukaryota</taxon>
        <taxon>Fungi</taxon>
        <taxon>Dikarya</taxon>
        <taxon>Ascomycota</taxon>
        <taxon>Pezizomycotina</taxon>
        <taxon>Dothideomycetes</taxon>
        <taxon>Pleosporomycetidae</taxon>
        <taxon>Pleosporales</taxon>
        <taxon>Pleosporineae</taxon>
        <taxon>Pleosporaceae</taxon>
        <taxon>Pyrenophora</taxon>
    </lineage>
</organism>
<evidence type="ECO:0000313" key="3">
    <source>
        <dbReference type="Proteomes" id="UP000249757"/>
    </source>
</evidence>
<feature type="compositionally biased region" description="Basic and acidic residues" evidence="1">
    <location>
        <begin position="10"/>
        <end position="28"/>
    </location>
</feature>
<dbReference type="Proteomes" id="UP000249757">
    <property type="component" value="Unassembled WGS sequence"/>
</dbReference>
<sequence>MPGRASLTQRLERKEGVDPLGDYKEATKKREKSKGRGSNSRGDNKKR</sequence>
<keyword evidence="3" id="KW-1185">Reference proteome</keyword>
<accession>A0A922SRZ7</accession>
<name>A0A922SRZ7_9PLEO</name>
<gene>
    <name evidence="2" type="ORF">Ptr86124_006164</name>
</gene>
<evidence type="ECO:0000256" key="1">
    <source>
        <dbReference type="SAM" id="MobiDB-lite"/>
    </source>
</evidence>
<comment type="caution">
    <text evidence="2">The sequence shown here is derived from an EMBL/GenBank/DDBJ whole genome shotgun (WGS) entry which is preliminary data.</text>
</comment>
<reference evidence="3" key="1">
    <citation type="journal article" date="2022" name="Microb. Genom.">
        <title>A global pangenome for the wheat fungal pathogen Pyrenophora tritici-repentis and prediction of effector protein structural homology.</title>
        <authorList>
            <person name="Moolhuijzen P.M."/>
            <person name="See P.T."/>
            <person name="Shi G."/>
            <person name="Powell H.R."/>
            <person name="Cockram J."/>
            <person name="Jorgensen L.N."/>
            <person name="Benslimane H."/>
            <person name="Strelkov S.E."/>
            <person name="Turner J."/>
            <person name="Liu Z."/>
            <person name="Moffat C.S."/>
        </authorList>
    </citation>
    <scope>NUCLEOTIDE SEQUENCE [LARGE SCALE GENOMIC DNA]</scope>
</reference>
<feature type="region of interest" description="Disordered" evidence="1">
    <location>
        <begin position="1"/>
        <end position="47"/>
    </location>
</feature>
<proteinExistence type="predicted"/>